<gene>
    <name evidence="2" type="ORF">SAMN05421812_12824</name>
</gene>
<proteinExistence type="predicted"/>
<evidence type="ECO:0000256" key="1">
    <source>
        <dbReference type="SAM" id="MobiDB-lite"/>
    </source>
</evidence>
<protein>
    <submittedName>
        <fullName evidence="2">Uncharacterized protein</fullName>
    </submittedName>
</protein>
<dbReference type="RefSeq" id="WP_089255547.1">
    <property type="nucleotide sequence ID" value="NZ_FZPH01000028.1"/>
</dbReference>
<accession>A0A239PH11</accession>
<name>A0A239PH11_9ACTN</name>
<sequence length="82" mass="9505">MERDGWEPTQGFRQIFTRLDLGQERQIAVLGPADAIEWARAHGYRVREVWFGETKAYELSSAVSDDEHSAPSRGGRRLWPFR</sequence>
<dbReference type="EMBL" id="FZPH01000028">
    <property type="protein sequence ID" value="SNT65878.1"/>
    <property type="molecule type" value="Genomic_DNA"/>
</dbReference>
<evidence type="ECO:0000313" key="3">
    <source>
        <dbReference type="Proteomes" id="UP000198362"/>
    </source>
</evidence>
<dbReference type="AlphaFoldDB" id="A0A239PH11"/>
<dbReference type="Proteomes" id="UP000198362">
    <property type="component" value="Unassembled WGS sequence"/>
</dbReference>
<evidence type="ECO:0000313" key="2">
    <source>
        <dbReference type="EMBL" id="SNT65878.1"/>
    </source>
</evidence>
<reference evidence="2 3" key="1">
    <citation type="submission" date="2017-06" db="EMBL/GenBank/DDBJ databases">
        <authorList>
            <person name="Kim H.J."/>
            <person name="Triplett B.A."/>
        </authorList>
    </citation>
    <scope>NUCLEOTIDE SEQUENCE [LARGE SCALE GENOMIC DNA]</scope>
    <source>
        <strain evidence="2 3">CGMCC 4.5593</strain>
    </source>
</reference>
<keyword evidence="3" id="KW-1185">Reference proteome</keyword>
<feature type="region of interest" description="Disordered" evidence="1">
    <location>
        <begin position="62"/>
        <end position="82"/>
    </location>
</feature>
<organism evidence="2 3">
    <name type="scientific">Asanoa hainanensis</name>
    <dbReference type="NCBI Taxonomy" id="560556"/>
    <lineage>
        <taxon>Bacteria</taxon>
        <taxon>Bacillati</taxon>
        <taxon>Actinomycetota</taxon>
        <taxon>Actinomycetes</taxon>
        <taxon>Micromonosporales</taxon>
        <taxon>Micromonosporaceae</taxon>
        <taxon>Asanoa</taxon>
    </lineage>
</organism>